<dbReference type="InterPro" id="IPR036188">
    <property type="entry name" value="FAD/NAD-bd_sf"/>
</dbReference>
<dbReference type="Gene3D" id="3.30.9.10">
    <property type="entry name" value="D-Amino Acid Oxidase, subunit A, domain 2"/>
    <property type="match status" value="1"/>
</dbReference>
<accession>A0AAW3EQL6</accession>
<comment type="caution">
    <text evidence="3">The sequence shown here is derived from an EMBL/GenBank/DDBJ whole genome shotgun (WGS) entry which is preliminary data.</text>
</comment>
<dbReference type="Proteomes" id="UP000029590">
    <property type="component" value="Unassembled WGS sequence"/>
</dbReference>
<dbReference type="AlphaFoldDB" id="A0AAW3EQL6"/>
<dbReference type="PANTHER" id="PTHR13847">
    <property type="entry name" value="SARCOSINE DEHYDROGENASE-RELATED"/>
    <property type="match status" value="1"/>
</dbReference>
<evidence type="ECO:0000313" key="4">
    <source>
        <dbReference type="Proteomes" id="UP000029590"/>
    </source>
</evidence>
<dbReference type="Pfam" id="PF01266">
    <property type="entry name" value="DAO"/>
    <property type="match status" value="1"/>
</dbReference>
<evidence type="ECO:0000256" key="1">
    <source>
        <dbReference type="ARBA" id="ARBA00023002"/>
    </source>
</evidence>
<dbReference type="Gene3D" id="3.50.50.60">
    <property type="entry name" value="FAD/NAD(P)-binding domain"/>
    <property type="match status" value="1"/>
</dbReference>
<dbReference type="RefSeq" id="WP_080752218.1">
    <property type="nucleotide sequence ID" value="NZ_CADEVU010000019.1"/>
</dbReference>
<reference evidence="3 4" key="1">
    <citation type="submission" date="2014-04" db="EMBL/GenBank/DDBJ databases">
        <authorList>
            <person name="Bishop-Lilly K.A."/>
            <person name="Broomall S.M."/>
            <person name="Chain P.S."/>
            <person name="Chertkov O."/>
            <person name="Coyne S.R."/>
            <person name="Daligault H.E."/>
            <person name="Davenport K.W."/>
            <person name="Erkkila T."/>
            <person name="Frey K.G."/>
            <person name="Gibbons H.S."/>
            <person name="Gu W."/>
            <person name="Jaissle J."/>
            <person name="Johnson S.L."/>
            <person name="Koroleva G.I."/>
            <person name="Ladner J.T."/>
            <person name="Lo C.-C."/>
            <person name="Minogue T.D."/>
            <person name="Munk C."/>
            <person name="Palacios G.F."/>
            <person name="Redden C.L."/>
            <person name="Rosenzweig C.N."/>
            <person name="Scholz M.B."/>
            <person name="Teshima H."/>
            <person name="Xu Y."/>
        </authorList>
    </citation>
    <scope>NUCLEOTIDE SEQUENCE [LARGE SCALE GENOMIC DNA]</scope>
    <source>
        <strain evidence="4">gladioli</strain>
    </source>
</reference>
<organism evidence="3 4">
    <name type="scientific">Burkholderia gladioli</name>
    <name type="common">Pseudomonas marginata</name>
    <name type="synonym">Phytomonas marginata</name>
    <dbReference type="NCBI Taxonomy" id="28095"/>
    <lineage>
        <taxon>Bacteria</taxon>
        <taxon>Pseudomonadati</taxon>
        <taxon>Pseudomonadota</taxon>
        <taxon>Betaproteobacteria</taxon>
        <taxon>Burkholderiales</taxon>
        <taxon>Burkholderiaceae</taxon>
        <taxon>Burkholderia</taxon>
    </lineage>
</organism>
<dbReference type="SUPFAM" id="SSF51905">
    <property type="entry name" value="FAD/NAD(P)-binding domain"/>
    <property type="match status" value="1"/>
</dbReference>
<dbReference type="GO" id="GO:0005737">
    <property type="term" value="C:cytoplasm"/>
    <property type="evidence" value="ECO:0007669"/>
    <property type="project" value="TreeGrafter"/>
</dbReference>
<dbReference type="InterPro" id="IPR006076">
    <property type="entry name" value="FAD-dep_OxRdtase"/>
</dbReference>
<proteinExistence type="predicted"/>
<keyword evidence="1" id="KW-0560">Oxidoreductase</keyword>
<name>A0AAW3EQL6_BURGA</name>
<dbReference type="GO" id="GO:0016491">
    <property type="term" value="F:oxidoreductase activity"/>
    <property type="evidence" value="ECO:0007669"/>
    <property type="project" value="UniProtKB-KW"/>
</dbReference>
<evidence type="ECO:0000313" key="3">
    <source>
        <dbReference type="EMBL" id="KGC09868.1"/>
    </source>
</evidence>
<dbReference type="EMBL" id="JPGG01000018">
    <property type="protein sequence ID" value="KGC09868.1"/>
    <property type="molecule type" value="Genomic_DNA"/>
</dbReference>
<gene>
    <name evidence="3" type="ORF">DM48_6696</name>
</gene>
<evidence type="ECO:0000259" key="2">
    <source>
        <dbReference type="Pfam" id="PF01266"/>
    </source>
</evidence>
<sequence length="360" mass="38233">MNDLTLMIVGGGIIGHMVAWKACLSNPGITITLVERNLPGSGASARSAGLHFPLSRTSAGREYSLRSQQFYQSALRQLPSLPIDMLDLRIHCEAGQEAELREAMTAGAGLNRVPELEDGAGALGSHLPVWSATGANRADVRGLVIEIRRMLAGRLRILDGLQVDSITERRSGVELRTRDGAQLEADRLVLAPGPWVFDDAFRPYTGALGIRVKRVVAFHIEEAVPRTAVDLFFRADAFLMPRLGGGTLFSFTRNEWDVSPETSGQGISAADRAEAEGVLTQLAPALSGRLSGAQAFCDAYSHDRVPIATVLGDTGRIAFAGAANGSGYRFAPVIAERALAALGLDWDGQAGASTATVESA</sequence>
<protein>
    <submittedName>
        <fullName evidence="3">FAD dependent oxidoreductase family protein</fullName>
    </submittedName>
</protein>
<feature type="domain" description="FAD dependent oxidoreductase" evidence="2">
    <location>
        <begin position="7"/>
        <end position="337"/>
    </location>
</feature>